<proteinExistence type="predicted"/>
<dbReference type="SUPFAM" id="SSF52317">
    <property type="entry name" value="Class I glutamine amidotransferase-like"/>
    <property type="match status" value="1"/>
</dbReference>
<accession>A0A7L7L7L2</accession>
<sequence length="394" mass="44241">MKKTKTIVFSIITSLLVLSFLGYLALQPVIAQGLKVYTGKNNMPWSHPTFDKEKKTVFIVAENNGTEMFDLMAPYYLFNATEKANVYVVSERKAPILLVNSLFILPHFSFSEIDSLRLKSDVIVIPNQTVYLKTPPNPTTVAWIKQQYTGDNIILAVCDGSVTAAATSLYDGKPITTHSSDWNKAKKLYPKGNWVQQVSYTKSNNLYSTAGVSNATEGSLAVIEEVFGKSVMEKVMKQVHYPHAEIKTIHQNLPFNTSAVLTIAKKVLFKKDKNLGVLLQDSINEFELASVLDTYTRTFPASLNTFVLNGTSVTSQYGLTLLPTANLPVKTLDELHVLRPENFSRKAASLIAHKELVMYQRESLQYPFLVCLDRIKRQYGSNFQKSVKLMLDYN</sequence>
<gene>
    <name evidence="2" type="ORF">HUW48_12175</name>
</gene>
<dbReference type="EMBL" id="CP055153">
    <property type="protein sequence ID" value="QMU28744.1"/>
    <property type="molecule type" value="Genomic_DNA"/>
</dbReference>
<dbReference type="Proteomes" id="UP000514509">
    <property type="component" value="Chromosome"/>
</dbReference>
<reference evidence="2 3" key="1">
    <citation type="submission" date="2020-08" db="EMBL/GenBank/DDBJ databases">
        <title>Adhaeribacter dokdonensis sp. nov., isolated from the rhizosphere of Elymus tsukushiensis, a plant native to the Dokdo Islands, Republic of Korea.</title>
        <authorList>
            <person name="Ghim S.Y."/>
        </authorList>
    </citation>
    <scope>NUCLEOTIDE SEQUENCE [LARGE SCALE GENOMIC DNA]</scope>
    <source>
        <strain evidence="2 3">KUDC8001</strain>
    </source>
</reference>
<dbReference type="RefSeq" id="WP_182415928.1">
    <property type="nucleotide sequence ID" value="NZ_CP055153.1"/>
</dbReference>
<evidence type="ECO:0000313" key="2">
    <source>
        <dbReference type="EMBL" id="QMU28744.1"/>
    </source>
</evidence>
<dbReference type="PANTHER" id="PTHR43130:SF3">
    <property type="entry name" value="HTH-TYPE TRANSCRIPTIONAL REGULATOR RV1931C"/>
    <property type="match status" value="1"/>
</dbReference>
<protein>
    <submittedName>
        <fullName evidence="2">DJ-1/PfpI family protein</fullName>
    </submittedName>
</protein>
<evidence type="ECO:0000313" key="3">
    <source>
        <dbReference type="Proteomes" id="UP000514509"/>
    </source>
</evidence>
<keyword evidence="3" id="KW-1185">Reference proteome</keyword>
<evidence type="ECO:0000259" key="1">
    <source>
        <dbReference type="Pfam" id="PF01965"/>
    </source>
</evidence>
<dbReference type="Gene3D" id="3.40.50.880">
    <property type="match status" value="1"/>
</dbReference>
<dbReference type="AlphaFoldDB" id="A0A7L7L7L2"/>
<dbReference type="Pfam" id="PF01965">
    <property type="entry name" value="DJ-1_PfpI"/>
    <property type="match status" value="1"/>
</dbReference>
<name>A0A7L7L7L2_9BACT</name>
<organism evidence="2 3">
    <name type="scientific">Adhaeribacter radiodurans</name>
    <dbReference type="NCBI Taxonomy" id="2745197"/>
    <lineage>
        <taxon>Bacteria</taxon>
        <taxon>Pseudomonadati</taxon>
        <taxon>Bacteroidota</taxon>
        <taxon>Cytophagia</taxon>
        <taxon>Cytophagales</taxon>
        <taxon>Hymenobacteraceae</taxon>
        <taxon>Adhaeribacter</taxon>
    </lineage>
</organism>
<feature type="domain" description="DJ-1/PfpI" evidence="1">
    <location>
        <begin position="56"/>
        <end position="224"/>
    </location>
</feature>
<dbReference type="InterPro" id="IPR029062">
    <property type="entry name" value="Class_I_gatase-like"/>
</dbReference>
<dbReference type="InterPro" id="IPR002818">
    <property type="entry name" value="DJ-1/PfpI"/>
</dbReference>
<dbReference type="InterPro" id="IPR052158">
    <property type="entry name" value="INH-QAR"/>
</dbReference>
<dbReference type="KEGG" id="add:HUW48_12175"/>
<dbReference type="PANTHER" id="PTHR43130">
    <property type="entry name" value="ARAC-FAMILY TRANSCRIPTIONAL REGULATOR"/>
    <property type="match status" value="1"/>
</dbReference>